<dbReference type="EMBL" id="AP015035">
    <property type="protein sequence ID" value="BAT78404.1"/>
    <property type="molecule type" value="Genomic_DNA"/>
</dbReference>
<name>A0A0S3RCG4_PHAAN</name>
<sequence>MSPTSALGYGSPTSVYKQTLSIYVCFIQTPSDMLLYTCLSQLLTRALCFSTCISLSLSDVFSLKLPSFHLCASQDISSPFSLLLMLSTTMSSPATSTYELCTTYNFLRQLKYYYTHKISSASSD</sequence>
<evidence type="ECO:0000313" key="2">
    <source>
        <dbReference type="Proteomes" id="UP000291084"/>
    </source>
</evidence>
<organism evidence="1 2">
    <name type="scientific">Vigna angularis var. angularis</name>
    <dbReference type="NCBI Taxonomy" id="157739"/>
    <lineage>
        <taxon>Eukaryota</taxon>
        <taxon>Viridiplantae</taxon>
        <taxon>Streptophyta</taxon>
        <taxon>Embryophyta</taxon>
        <taxon>Tracheophyta</taxon>
        <taxon>Spermatophyta</taxon>
        <taxon>Magnoliopsida</taxon>
        <taxon>eudicotyledons</taxon>
        <taxon>Gunneridae</taxon>
        <taxon>Pentapetalae</taxon>
        <taxon>rosids</taxon>
        <taxon>fabids</taxon>
        <taxon>Fabales</taxon>
        <taxon>Fabaceae</taxon>
        <taxon>Papilionoideae</taxon>
        <taxon>50 kb inversion clade</taxon>
        <taxon>NPAAA clade</taxon>
        <taxon>indigoferoid/millettioid clade</taxon>
        <taxon>Phaseoleae</taxon>
        <taxon>Vigna</taxon>
    </lineage>
</organism>
<reference evidence="1 2" key="1">
    <citation type="journal article" date="2015" name="Sci. Rep.">
        <title>The power of single molecule real-time sequencing technology in the de novo assembly of a eukaryotic genome.</title>
        <authorList>
            <person name="Sakai H."/>
            <person name="Naito K."/>
            <person name="Ogiso-Tanaka E."/>
            <person name="Takahashi Y."/>
            <person name="Iseki K."/>
            <person name="Muto C."/>
            <person name="Satou K."/>
            <person name="Teruya K."/>
            <person name="Shiroma A."/>
            <person name="Shimoji M."/>
            <person name="Hirano T."/>
            <person name="Itoh T."/>
            <person name="Kaga A."/>
            <person name="Tomooka N."/>
        </authorList>
    </citation>
    <scope>NUCLEOTIDE SEQUENCE [LARGE SCALE GENOMIC DNA]</scope>
    <source>
        <strain evidence="2">cv. Shumari</strain>
    </source>
</reference>
<proteinExistence type="predicted"/>
<protein>
    <submittedName>
        <fullName evidence="1">Uncharacterized protein</fullName>
    </submittedName>
</protein>
<keyword evidence="2" id="KW-1185">Reference proteome</keyword>
<gene>
    <name evidence="1" type="primary">Vigan.02G107800</name>
    <name evidence="1" type="ORF">VIGAN_02107800</name>
</gene>
<dbReference type="AlphaFoldDB" id="A0A0S3RCG4"/>
<accession>A0A0S3RCG4</accession>
<evidence type="ECO:0000313" key="1">
    <source>
        <dbReference type="EMBL" id="BAT78404.1"/>
    </source>
</evidence>
<dbReference type="Proteomes" id="UP000291084">
    <property type="component" value="Chromosome 2"/>
</dbReference>